<dbReference type="InterPro" id="IPR044862">
    <property type="entry name" value="Pro_4_hyd_alph_FE2OG_OXY"/>
</dbReference>
<accession>A0A2N3KZ14</accession>
<dbReference type="AlphaFoldDB" id="A0A2N3KZ14"/>
<comment type="caution">
    <text evidence="2">The sequence shown here is derived from an EMBL/GenBank/DDBJ whole genome shotgun (WGS) entry which is preliminary data.</text>
</comment>
<dbReference type="Proteomes" id="UP000233597">
    <property type="component" value="Unassembled WGS sequence"/>
</dbReference>
<dbReference type="EMBL" id="NWTK01000001">
    <property type="protein sequence ID" value="PKR55814.1"/>
    <property type="molecule type" value="Genomic_DNA"/>
</dbReference>
<proteinExistence type="predicted"/>
<reference evidence="2 3" key="1">
    <citation type="submission" date="2017-09" db="EMBL/GenBank/DDBJ databases">
        <title>Biodiversity and function of Thalassospira species in the particle-attached aromatic-hydrocarbon-degrading consortia from the surface seawater of the South China Sea.</title>
        <authorList>
            <person name="Dong C."/>
            <person name="Liu R."/>
            <person name="Shao Z."/>
        </authorList>
    </citation>
    <scope>NUCLEOTIDE SEQUENCE [LARGE SCALE GENOMIC DNA]</scope>
    <source>
        <strain evidence="2 3">CSC1P2</strain>
    </source>
</reference>
<dbReference type="Gene3D" id="2.60.120.620">
    <property type="entry name" value="q2cbj1_9rhob like domain"/>
    <property type="match status" value="1"/>
</dbReference>
<gene>
    <name evidence="2" type="ORF">COO20_00900</name>
</gene>
<evidence type="ECO:0000313" key="2">
    <source>
        <dbReference type="EMBL" id="PKR55814.1"/>
    </source>
</evidence>
<feature type="domain" description="Prolyl 4-hydroxylase alpha subunit Fe(2+) 2OG dioxygenase" evidence="1">
    <location>
        <begin position="148"/>
        <end position="233"/>
    </location>
</feature>
<name>A0A2N3KZ14_9PROT</name>
<evidence type="ECO:0000259" key="1">
    <source>
        <dbReference type="Pfam" id="PF13640"/>
    </source>
</evidence>
<organism evidence="2 3">
    <name type="scientific">Thalassospira marina</name>
    <dbReference type="NCBI Taxonomy" id="2048283"/>
    <lineage>
        <taxon>Bacteria</taxon>
        <taxon>Pseudomonadati</taxon>
        <taxon>Pseudomonadota</taxon>
        <taxon>Alphaproteobacteria</taxon>
        <taxon>Rhodospirillales</taxon>
        <taxon>Thalassospiraceae</taxon>
        <taxon>Thalassospira</taxon>
    </lineage>
</organism>
<dbReference type="RefSeq" id="WP_101263807.1">
    <property type="nucleotide sequence ID" value="NZ_NWTK01000001.1"/>
</dbReference>
<dbReference type="Pfam" id="PF13640">
    <property type="entry name" value="2OG-FeII_Oxy_3"/>
    <property type="match status" value="1"/>
</dbReference>
<protein>
    <recommendedName>
        <fullName evidence="1">Prolyl 4-hydroxylase alpha subunit Fe(2+) 2OG dioxygenase domain-containing protein</fullName>
    </recommendedName>
</protein>
<sequence>MKGTILENAGRAQVLRAPFVHAVIDDALDPALFDTLKACRPTMAGQNGVSGMDGQVPAKGNVRIPISAKLFRDLEFYPTCWREFATRHIKADIYFAIRALFGDLWPENQPKLVEGQSRFGLLGADDFENHDVLCDARLELISPGGVSGSHRRAHLDAPNRLFSALLYFRNDDDDTKGGGLDLFAWKNGPVPKAKSAFELGDDAVRRVVTVPYQANRLVIFPNCINALHGAEPRDASIHERAYMFITAEMQNDWF</sequence>
<evidence type="ECO:0000313" key="3">
    <source>
        <dbReference type="Proteomes" id="UP000233597"/>
    </source>
</evidence>